<gene>
    <name evidence="3" type="ORF">GSPATT00022559001</name>
</gene>
<reference evidence="3 4" key="1">
    <citation type="journal article" date="2006" name="Nature">
        <title>Global trends of whole-genome duplications revealed by the ciliate Paramecium tetraurelia.</title>
        <authorList>
            <consortium name="Genoscope"/>
            <person name="Aury J.-M."/>
            <person name="Jaillon O."/>
            <person name="Duret L."/>
            <person name="Noel B."/>
            <person name="Jubin C."/>
            <person name="Porcel B.M."/>
            <person name="Segurens B."/>
            <person name="Daubin V."/>
            <person name="Anthouard V."/>
            <person name="Aiach N."/>
            <person name="Arnaiz O."/>
            <person name="Billaut A."/>
            <person name="Beisson J."/>
            <person name="Blanc I."/>
            <person name="Bouhouche K."/>
            <person name="Camara F."/>
            <person name="Duharcourt S."/>
            <person name="Guigo R."/>
            <person name="Gogendeau D."/>
            <person name="Katinka M."/>
            <person name="Keller A.-M."/>
            <person name="Kissmehl R."/>
            <person name="Klotz C."/>
            <person name="Koll F."/>
            <person name="Le Moue A."/>
            <person name="Lepere C."/>
            <person name="Malinsky S."/>
            <person name="Nowacki M."/>
            <person name="Nowak J.K."/>
            <person name="Plattner H."/>
            <person name="Poulain J."/>
            <person name="Ruiz F."/>
            <person name="Serrano V."/>
            <person name="Zagulski M."/>
            <person name="Dessen P."/>
            <person name="Betermier M."/>
            <person name="Weissenbach J."/>
            <person name="Scarpelli C."/>
            <person name="Schachter V."/>
            <person name="Sperling L."/>
            <person name="Meyer E."/>
            <person name="Cohen J."/>
            <person name="Wincker P."/>
        </authorList>
    </citation>
    <scope>NUCLEOTIDE SEQUENCE [LARGE SCALE GENOMIC DNA]</scope>
    <source>
        <strain evidence="3 4">Stock d4-2</strain>
    </source>
</reference>
<keyword evidence="1" id="KW-0175">Coiled coil</keyword>
<dbReference type="CDD" id="cd15841">
    <property type="entry name" value="SNARE_Qc"/>
    <property type="match status" value="1"/>
</dbReference>
<evidence type="ECO:0000256" key="1">
    <source>
        <dbReference type="SAM" id="Coils"/>
    </source>
</evidence>
<dbReference type="InParanoid" id="A0E270"/>
<name>A0E270_PARTE</name>
<dbReference type="RefSeq" id="XP_001456784.1">
    <property type="nucleotide sequence ID" value="XM_001456747.1"/>
</dbReference>
<dbReference type="AlphaFoldDB" id="A0E270"/>
<dbReference type="OrthoDB" id="546861at2759"/>
<dbReference type="EMBL" id="CT868654">
    <property type="protein sequence ID" value="CAK89387.1"/>
    <property type="molecule type" value="Genomic_DNA"/>
</dbReference>
<dbReference type="GeneID" id="5042569"/>
<dbReference type="Proteomes" id="UP000000600">
    <property type="component" value="Unassembled WGS sequence"/>
</dbReference>
<feature type="coiled-coil region" evidence="1">
    <location>
        <begin position="15"/>
        <end position="49"/>
    </location>
</feature>
<evidence type="ECO:0000313" key="3">
    <source>
        <dbReference type="EMBL" id="CAK89387.1"/>
    </source>
</evidence>
<evidence type="ECO:0008006" key="5">
    <source>
        <dbReference type="Google" id="ProtNLM"/>
    </source>
</evidence>
<dbReference type="KEGG" id="ptm:GSPATT00022559001"/>
<keyword evidence="4" id="KW-1185">Reference proteome</keyword>
<keyword evidence="2" id="KW-0472">Membrane</keyword>
<feature type="transmembrane region" description="Helical" evidence="2">
    <location>
        <begin position="85"/>
        <end position="104"/>
    </location>
</feature>
<protein>
    <recommendedName>
        <fullName evidence="5">t-SNARE coiled-coil homology domain-containing protein</fullName>
    </recommendedName>
</protein>
<organism evidence="3 4">
    <name type="scientific">Paramecium tetraurelia</name>
    <dbReference type="NCBI Taxonomy" id="5888"/>
    <lineage>
        <taxon>Eukaryota</taxon>
        <taxon>Sar</taxon>
        <taxon>Alveolata</taxon>
        <taxon>Ciliophora</taxon>
        <taxon>Intramacronucleata</taxon>
        <taxon>Oligohymenophorea</taxon>
        <taxon>Peniculida</taxon>
        <taxon>Parameciidae</taxon>
        <taxon>Paramecium</taxon>
    </lineage>
</organism>
<accession>A0E270</accession>
<evidence type="ECO:0000313" key="4">
    <source>
        <dbReference type="Proteomes" id="UP000000600"/>
    </source>
</evidence>
<dbReference type="eggNOG" id="ENOG502SFPI">
    <property type="taxonomic scope" value="Eukaryota"/>
</dbReference>
<dbReference type="SUPFAM" id="SSF58038">
    <property type="entry name" value="SNARE fusion complex"/>
    <property type="match status" value="1"/>
</dbReference>
<keyword evidence="2" id="KW-1133">Transmembrane helix</keyword>
<proteinExistence type="predicted"/>
<dbReference type="HOGENOM" id="CLU_054492_1_0_1"/>
<keyword evidence="2" id="KW-0812">Transmembrane</keyword>
<dbReference type="OMA" id="EQSQICT"/>
<evidence type="ECO:0000256" key="2">
    <source>
        <dbReference type="SAM" id="Phobius"/>
    </source>
</evidence>
<sequence>MQYNQYVLNIQEDIINDINDAANRIQNSVVNIKDEINEQENKITKLGVDIGKTEKKLNFVQSKLRDLLKTNGIIGQYAILEQSQICTILILFGTLCALIFLLFFT</sequence>